<keyword evidence="6" id="KW-1185">Reference proteome</keyword>
<feature type="domain" description="Hemerythrin-like" evidence="4">
    <location>
        <begin position="9"/>
        <end position="123"/>
    </location>
</feature>
<dbReference type="RefSeq" id="WP_214184873.1">
    <property type="nucleotide sequence ID" value="NZ_BSDS01000002.1"/>
</dbReference>
<dbReference type="GO" id="GO:0046872">
    <property type="term" value="F:metal ion binding"/>
    <property type="evidence" value="ECO:0007669"/>
    <property type="project" value="UniProtKB-KW"/>
</dbReference>
<dbReference type="EMBL" id="BSDS01000002">
    <property type="protein sequence ID" value="GLI40057.1"/>
    <property type="molecule type" value="Genomic_DNA"/>
</dbReference>
<sequence length="136" mass="16020">MWTDDLTVGIDEIDNQHKALFEQLEKLLDACVAGREREEVVTMLCFLDQYVVAHFAAEEKLQQEYGYPGYEKHRAEHEEFMRRINRFVEEVAAAAPSRDFVLRVNQTLIDWLTSHILTVDREMSEFLLKNMRCNPI</sequence>
<dbReference type="NCBIfam" id="NF033749">
    <property type="entry name" value="bact_hemeryth"/>
    <property type="match status" value="1"/>
</dbReference>
<comment type="caution">
    <text evidence="5">The sequence shown here is derived from an EMBL/GenBank/DDBJ whole genome shotgun (WGS) entry which is preliminary data.</text>
</comment>
<dbReference type="CDD" id="cd12107">
    <property type="entry name" value="Hemerythrin"/>
    <property type="match status" value="1"/>
</dbReference>
<protein>
    <submittedName>
        <fullName evidence="5">Hemerythrin</fullName>
    </submittedName>
</protein>
<dbReference type="InterPro" id="IPR050669">
    <property type="entry name" value="Hemerythrin"/>
</dbReference>
<evidence type="ECO:0000313" key="5">
    <source>
        <dbReference type="EMBL" id="GLI40057.1"/>
    </source>
</evidence>
<keyword evidence="2" id="KW-0479">Metal-binding</keyword>
<evidence type="ECO:0000256" key="1">
    <source>
        <dbReference type="ARBA" id="ARBA00010587"/>
    </source>
</evidence>
<keyword evidence="3" id="KW-0408">Iron</keyword>
<organism evidence="5 6">
    <name type="scientific">Geobacter hydrogenophilus</name>
    <dbReference type="NCBI Taxonomy" id="40983"/>
    <lineage>
        <taxon>Bacteria</taxon>
        <taxon>Pseudomonadati</taxon>
        <taxon>Thermodesulfobacteriota</taxon>
        <taxon>Desulfuromonadia</taxon>
        <taxon>Geobacterales</taxon>
        <taxon>Geobacteraceae</taxon>
        <taxon>Geobacter</taxon>
    </lineage>
</organism>
<name>A0A9W6G442_9BACT</name>
<evidence type="ECO:0000313" key="6">
    <source>
        <dbReference type="Proteomes" id="UP001144352"/>
    </source>
</evidence>
<dbReference type="Pfam" id="PF01814">
    <property type="entry name" value="Hemerythrin"/>
    <property type="match status" value="1"/>
</dbReference>
<dbReference type="PANTHER" id="PTHR37164">
    <property type="entry name" value="BACTERIOHEMERYTHRIN"/>
    <property type="match status" value="1"/>
</dbReference>
<comment type="similarity">
    <text evidence="1">Belongs to the hemerythrin family.</text>
</comment>
<proteinExistence type="inferred from homology"/>
<dbReference type="InterPro" id="IPR035938">
    <property type="entry name" value="Hemerythrin-like_sf"/>
</dbReference>
<evidence type="ECO:0000256" key="3">
    <source>
        <dbReference type="ARBA" id="ARBA00023004"/>
    </source>
</evidence>
<dbReference type="Proteomes" id="UP001144352">
    <property type="component" value="Unassembled WGS sequence"/>
</dbReference>
<dbReference type="SUPFAM" id="SSF47188">
    <property type="entry name" value="Hemerythrin-like"/>
    <property type="match status" value="1"/>
</dbReference>
<dbReference type="NCBIfam" id="TIGR02481">
    <property type="entry name" value="hemeryth_dom"/>
    <property type="match status" value="1"/>
</dbReference>
<dbReference type="AlphaFoldDB" id="A0A9W6G442"/>
<dbReference type="InterPro" id="IPR012312">
    <property type="entry name" value="Hemerythrin-like"/>
</dbReference>
<reference evidence="5" key="1">
    <citation type="submission" date="2022-12" db="EMBL/GenBank/DDBJ databases">
        <title>Reference genome sequencing for broad-spectrum identification of bacterial and archaeal isolates by mass spectrometry.</title>
        <authorList>
            <person name="Sekiguchi Y."/>
            <person name="Tourlousse D.M."/>
        </authorList>
    </citation>
    <scope>NUCLEOTIDE SEQUENCE</scope>
    <source>
        <strain evidence="5">H2</strain>
    </source>
</reference>
<dbReference type="PANTHER" id="PTHR37164:SF1">
    <property type="entry name" value="BACTERIOHEMERYTHRIN"/>
    <property type="match status" value="1"/>
</dbReference>
<dbReference type="Gene3D" id="1.20.120.50">
    <property type="entry name" value="Hemerythrin-like"/>
    <property type="match status" value="1"/>
</dbReference>
<evidence type="ECO:0000256" key="2">
    <source>
        <dbReference type="ARBA" id="ARBA00022723"/>
    </source>
</evidence>
<gene>
    <name evidence="5" type="ORF">GHYDROH2_35580</name>
</gene>
<evidence type="ECO:0000259" key="4">
    <source>
        <dbReference type="Pfam" id="PF01814"/>
    </source>
</evidence>
<accession>A0A9W6G442</accession>
<dbReference type="InterPro" id="IPR012827">
    <property type="entry name" value="Hemerythrin_metal-bd"/>
</dbReference>